<evidence type="ECO:0000313" key="3">
    <source>
        <dbReference type="Proteomes" id="UP000836404"/>
    </source>
</evidence>
<organism evidence="2 3">
    <name type="scientific">Tilletia laevis</name>
    <dbReference type="NCBI Taxonomy" id="157183"/>
    <lineage>
        <taxon>Eukaryota</taxon>
        <taxon>Fungi</taxon>
        <taxon>Dikarya</taxon>
        <taxon>Basidiomycota</taxon>
        <taxon>Ustilaginomycotina</taxon>
        <taxon>Exobasidiomycetes</taxon>
        <taxon>Tilletiales</taxon>
        <taxon>Tilletiaceae</taxon>
        <taxon>Tilletia</taxon>
    </lineage>
</organism>
<proteinExistence type="predicted"/>
<keyword evidence="3" id="KW-1185">Reference proteome</keyword>
<dbReference type="Proteomes" id="UP000836404">
    <property type="component" value="Unassembled WGS sequence"/>
</dbReference>
<sequence>MFSLALLLMARPRNDNGDEGDAVDDADSAGGEANGPEGPDGGGGDWKIEPGATFDKPS</sequence>
<gene>
    <name evidence="2" type="ORF">JKILLFL_G2273</name>
</gene>
<feature type="compositionally biased region" description="Acidic residues" evidence="1">
    <location>
        <begin position="17"/>
        <end position="27"/>
    </location>
</feature>
<name>A0A9N8LRE8_9BASI</name>
<evidence type="ECO:0000313" key="2">
    <source>
        <dbReference type="EMBL" id="CAD6924401.1"/>
    </source>
</evidence>
<protein>
    <submittedName>
        <fullName evidence="2">Uncharacterized protein</fullName>
    </submittedName>
</protein>
<reference evidence="2 3" key="1">
    <citation type="submission" date="2020-10" db="EMBL/GenBank/DDBJ databases">
        <authorList>
            <person name="Sedaghatjoo S."/>
        </authorList>
    </citation>
    <scope>NUCLEOTIDE SEQUENCE [LARGE SCALE GENOMIC DNA]</scope>
    <source>
        <strain evidence="2 3">LLFL</strain>
    </source>
</reference>
<feature type="compositionally biased region" description="Low complexity" evidence="1">
    <location>
        <begin position="28"/>
        <end position="37"/>
    </location>
</feature>
<accession>A0A9N8LRE8</accession>
<dbReference type="AlphaFoldDB" id="A0A9N8LRE8"/>
<comment type="caution">
    <text evidence="2">The sequence shown here is derived from an EMBL/GenBank/DDBJ whole genome shotgun (WGS) entry which is preliminary data.</text>
</comment>
<feature type="non-terminal residue" evidence="2">
    <location>
        <position position="58"/>
    </location>
</feature>
<feature type="region of interest" description="Disordered" evidence="1">
    <location>
        <begin position="11"/>
        <end position="58"/>
    </location>
</feature>
<dbReference type="EMBL" id="CAJHJF010002218">
    <property type="protein sequence ID" value="CAD6924401.1"/>
    <property type="molecule type" value="Genomic_DNA"/>
</dbReference>
<evidence type="ECO:0000256" key="1">
    <source>
        <dbReference type="SAM" id="MobiDB-lite"/>
    </source>
</evidence>